<keyword evidence="4" id="KW-0067">ATP-binding</keyword>
<keyword evidence="3" id="KW-0547">Nucleotide-binding</keyword>
<evidence type="ECO:0000259" key="6">
    <source>
        <dbReference type="Pfam" id="PF16177"/>
    </source>
</evidence>
<organism evidence="7 8">
    <name type="scientific">Spongiibacter nanhainus</name>
    <dbReference type="NCBI Taxonomy" id="2794344"/>
    <lineage>
        <taxon>Bacteria</taxon>
        <taxon>Pseudomonadati</taxon>
        <taxon>Pseudomonadota</taxon>
        <taxon>Gammaproteobacteria</taxon>
        <taxon>Cellvibrionales</taxon>
        <taxon>Spongiibacteraceae</taxon>
        <taxon>Spongiibacter</taxon>
    </lineage>
</organism>
<dbReference type="EMBL" id="CP066167">
    <property type="protein sequence ID" value="QQD17936.1"/>
    <property type="molecule type" value="Genomic_DNA"/>
</dbReference>
<dbReference type="GO" id="GO:0030729">
    <property type="term" value="F:acetoacetate-CoA ligase activity"/>
    <property type="evidence" value="ECO:0007669"/>
    <property type="project" value="UniProtKB-EC"/>
</dbReference>
<dbReference type="PROSITE" id="PS00455">
    <property type="entry name" value="AMP_BINDING"/>
    <property type="match status" value="1"/>
</dbReference>
<reference evidence="7 8" key="1">
    <citation type="submission" date="2020-12" db="EMBL/GenBank/DDBJ databases">
        <authorList>
            <person name="Shan Y."/>
        </authorList>
    </citation>
    <scope>NUCLEOTIDE SEQUENCE [LARGE SCALE GENOMIC DNA]</scope>
    <source>
        <strain evidence="8">csc3.9</strain>
    </source>
</reference>
<accession>A0A7T4R014</accession>
<dbReference type="KEGG" id="snan:I6N98_16580"/>
<name>A0A7T4R014_9GAMM</name>
<keyword evidence="8" id="KW-1185">Reference proteome</keyword>
<dbReference type="PANTHER" id="PTHR42921">
    <property type="entry name" value="ACETOACETYL-COA SYNTHETASE"/>
    <property type="match status" value="1"/>
</dbReference>
<evidence type="ECO:0000313" key="7">
    <source>
        <dbReference type="EMBL" id="QQD17936.1"/>
    </source>
</evidence>
<dbReference type="Pfam" id="PF00501">
    <property type="entry name" value="AMP-binding"/>
    <property type="match status" value="1"/>
</dbReference>
<protein>
    <submittedName>
        <fullName evidence="7">Acetoacetate--CoA ligase</fullName>
        <ecNumber evidence="7">6.2.1.16</ecNumber>
    </submittedName>
</protein>
<dbReference type="EC" id="6.2.1.16" evidence="7"/>
<dbReference type="PANTHER" id="PTHR42921:SF1">
    <property type="entry name" value="ACETOACETYL-COA SYNTHETASE"/>
    <property type="match status" value="1"/>
</dbReference>
<gene>
    <name evidence="7" type="ORF">I6N98_16580</name>
</gene>
<dbReference type="AlphaFoldDB" id="A0A7T4R014"/>
<evidence type="ECO:0000259" key="5">
    <source>
        <dbReference type="Pfam" id="PF00501"/>
    </source>
</evidence>
<dbReference type="InterPro" id="IPR032387">
    <property type="entry name" value="ACAS_N"/>
</dbReference>
<comment type="similarity">
    <text evidence="1">Belongs to the ATP-dependent AMP-binding enzyme family.</text>
</comment>
<evidence type="ECO:0000313" key="8">
    <source>
        <dbReference type="Proteomes" id="UP000596063"/>
    </source>
</evidence>
<dbReference type="InterPro" id="IPR020845">
    <property type="entry name" value="AMP-binding_CS"/>
</dbReference>
<dbReference type="Pfam" id="PF16177">
    <property type="entry name" value="ACAS_N"/>
    <property type="match status" value="1"/>
</dbReference>
<evidence type="ECO:0000256" key="4">
    <source>
        <dbReference type="ARBA" id="ARBA00022840"/>
    </source>
</evidence>
<feature type="domain" description="AMP-dependent synthetase/ligase" evidence="5">
    <location>
        <begin position="105"/>
        <end position="479"/>
    </location>
</feature>
<evidence type="ECO:0000256" key="3">
    <source>
        <dbReference type="ARBA" id="ARBA00022741"/>
    </source>
</evidence>
<dbReference type="InterPro" id="IPR005914">
    <property type="entry name" value="Acac_CoA_synth"/>
</dbReference>
<dbReference type="Gene3D" id="3.30.300.30">
    <property type="match status" value="1"/>
</dbReference>
<feature type="domain" description="Acetyl-coenzyme A synthetase N-terminal" evidence="6">
    <location>
        <begin position="40"/>
        <end position="96"/>
    </location>
</feature>
<dbReference type="NCBIfam" id="NF002937">
    <property type="entry name" value="PRK03584.1"/>
    <property type="match status" value="1"/>
</dbReference>
<dbReference type="InterPro" id="IPR000873">
    <property type="entry name" value="AMP-dep_synth/lig_dom"/>
</dbReference>
<dbReference type="Proteomes" id="UP000596063">
    <property type="component" value="Chromosome"/>
</dbReference>
<dbReference type="NCBIfam" id="TIGR01217">
    <property type="entry name" value="ac_ac_CoA_syn"/>
    <property type="match status" value="1"/>
</dbReference>
<dbReference type="GO" id="GO:0006629">
    <property type="term" value="P:lipid metabolic process"/>
    <property type="evidence" value="ECO:0007669"/>
    <property type="project" value="InterPro"/>
</dbReference>
<dbReference type="SUPFAM" id="SSF56801">
    <property type="entry name" value="Acetyl-CoA synthetase-like"/>
    <property type="match status" value="1"/>
</dbReference>
<dbReference type="GO" id="GO:0005524">
    <property type="term" value="F:ATP binding"/>
    <property type="evidence" value="ECO:0007669"/>
    <property type="project" value="UniProtKB-KW"/>
</dbReference>
<keyword evidence="2 7" id="KW-0436">Ligase</keyword>
<evidence type="ECO:0000256" key="2">
    <source>
        <dbReference type="ARBA" id="ARBA00022598"/>
    </source>
</evidence>
<dbReference type="RefSeq" id="WP_198569435.1">
    <property type="nucleotide sequence ID" value="NZ_CP066167.1"/>
</dbReference>
<proteinExistence type="inferred from homology"/>
<evidence type="ECO:0000256" key="1">
    <source>
        <dbReference type="ARBA" id="ARBA00006432"/>
    </source>
</evidence>
<dbReference type="InterPro" id="IPR045851">
    <property type="entry name" value="AMP-bd_C_sf"/>
</dbReference>
<dbReference type="InterPro" id="IPR042099">
    <property type="entry name" value="ANL_N_sf"/>
</dbReference>
<sequence>MTVREGELLWSPPQEFVQNSNLTQLMNWLKEQDIVEVDDYSSLWQWSVDQPEAFWGSLWQYFDVQSDTPYKAVVDSLEMRPGVKWFEGSRVNFAEHILRHAQSNDGTAIYAMSEAATLRETSWPELARQVRVLATALRARGIKPGDSVCGVMPNLTETVVAMLAAISVGAVWSNAAPEFGAQAINDRLGQAKPKMLFLCDGYEFNGKQFDRAEEFSRLIDSFDSLDAIVRFDVIGSGTPFSVDKPVESWESLMAGEDPGEQFLFERVPSDHPLWYVFSSGTTGLPKAIAHSHVGVLMEMLKFMTFHMNLKPGDTSFFYTTTGWVMFNLVVGMMLTGASIALYDGSPVYPSTDVLWKLAETSGATVFGASPSYVQLMEDNKVVPKDSFDLSRLNTILVGGSPSMPATFAWFYNNVKQDLWLTSQSGGTEIASAFVAASPTLPVHAAEIQARALAMNVDSLDDDGKPVRDDVGELICRTPFPSMPLYFLNDPDMKKYWESYFEEIPGVWRHGDFIKINQRGGCYIYGRSDATLNRYGVRIGTAEIYRAVESMPEISDSMIVCVETGDGGFYMPLFVQLAEGATLDENLNKAIAARLKSECSPRHVPDEVVPVSEIPYTLTGKKLEVPVRKLLLGYAADKVVGRGSMKNADAIDYYIDFAADFIAKRAAS</sequence>
<dbReference type="Gene3D" id="3.40.50.12780">
    <property type="entry name" value="N-terminal domain of ligase-like"/>
    <property type="match status" value="1"/>
</dbReference>